<keyword evidence="4" id="KW-1185">Reference proteome</keyword>
<comment type="caution">
    <text evidence="3">The sequence shown here is derived from an EMBL/GenBank/DDBJ whole genome shotgun (WGS) entry which is preliminary data.</text>
</comment>
<evidence type="ECO:0000256" key="1">
    <source>
        <dbReference type="SAM" id="MobiDB-lite"/>
    </source>
</evidence>
<evidence type="ECO:0000256" key="2">
    <source>
        <dbReference type="SAM" id="Phobius"/>
    </source>
</evidence>
<protein>
    <recommendedName>
        <fullName evidence="5">DUF3618 domain-containing protein</fullName>
    </recommendedName>
</protein>
<evidence type="ECO:0000313" key="4">
    <source>
        <dbReference type="Proteomes" id="UP000774570"/>
    </source>
</evidence>
<keyword evidence="2" id="KW-0812">Transmembrane</keyword>
<organism evidence="3 4">
    <name type="scientific">Actinomadura parmotrematis</name>
    <dbReference type="NCBI Taxonomy" id="2864039"/>
    <lineage>
        <taxon>Bacteria</taxon>
        <taxon>Bacillati</taxon>
        <taxon>Actinomycetota</taxon>
        <taxon>Actinomycetes</taxon>
        <taxon>Streptosporangiales</taxon>
        <taxon>Thermomonosporaceae</taxon>
        <taxon>Actinomadura</taxon>
    </lineage>
</organism>
<evidence type="ECO:0008006" key="5">
    <source>
        <dbReference type="Google" id="ProtNLM"/>
    </source>
</evidence>
<gene>
    <name evidence="3" type="ORF">K1Y72_05475</name>
</gene>
<dbReference type="Proteomes" id="UP000774570">
    <property type="component" value="Unassembled WGS sequence"/>
</dbReference>
<keyword evidence="2" id="KW-1133">Transmembrane helix</keyword>
<name>A0ABS7FNC0_9ACTN</name>
<sequence>MARVQDAYRQSSEFAKQNAADAAERIAPAAQHTRDVAAERLLQARGWSAPRLEQAAQYVEAELAPRVSSLLSDAASYVEPEPPARRGRKFILLAVATVAAAGVVGVLLTRRSAQSDPLFEEPVADSATAVDADGTVRPAP</sequence>
<evidence type="ECO:0000313" key="3">
    <source>
        <dbReference type="EMBL" id="MBW8481811.1"/>
    </source>
</evidence>
<feature type="transmembrane region" description="Helical" evidence="2">
    <location>
        <begin position="90"/>
        <end position="109"/>
    </location>
</feature>
<feature type="region of interest" description="Disordered" evidence="1">
    <location>
        <begin position="117"/>
        <end position="140"/>
    </location>
</feature>
<accession>A0ABS7FNC0</accession>
<keyword evidence="2" id="KW-0472">Membrane</keyword>
<dbReference type="EMBL" id="JAIBOA010000003">
    <property type="protein sequence ID" value="MBW8481811.1"/>
    <property type="molecule type" value="Genomic_DNA"/>
</dbReference>
<reference evidence="3 4" key="1">
    <citation type="submission" date="2021-07" db="EMBL/GenBank/DDBJ databases">
        <title>Actinomadura sp. PM05-2 isolated from lichen.</title>
        <authorList>
            <person name="Somphong A."/>
            <person name="Phongsopitanun W."/>
            <person name="Tanasupawat S."/>
            <person name="Peongsungnone V."/>
        </authorList>
    </citation>
    <scope>NUCLEOTIDE SEQUENCE [LARGE SCALE GENOMIC DNA]</scope>
    <source>
        <strain evidence="3 4">PM05-2</strain>
    </source>
</reference>
<proteinExistence type="predicted"/>
<dbReference type="RefSeq" id="WP_220163826.1">
    <property type="nucleotide sequence ID" value="NZ_JAIBOA010000003.1"/>
</dbReference>